<dbReference type="AlphaFoldDB" id="A0A317DTV3"/>
<dbReference type="OrthoDB" id="9815890at2"/>
<sequence>MADYAGDITPGDAWRILSQDSGAVLVDVRSQAEWSFVGLPDLTPVGKKPALVAWAHFPGMAANKDFLAELRQALAQVGHGEASPVLFLCRSGARSRSAAIAATAAGIAPAYNIVGGFEGDLDGAGHRGASGGWKAEGLPWRQT</sequence>
<evidence type="ECO:0000259" key="1">
    <source>
        <dbReference type="PROSITE" id="PS50206"/>
    </source>
</evidence>
<feature type="domain" description="Rhodanese" evidence="1">
    <location>
        <begin position="19"/>
        <end position="129"/>
    </location>
</feature>
<dbReference type="InterPro" id="IPR036873">
    <property type="entry name" value="Rhodanese-like_dom_sf"/>
</dbReference>
<dbReference type="Pfam" id="PF00581">
    <property type="entry name" value="Rhodanese"/>
    <property type="match status" value="1"/>
</dbReference>
<dbReference type="PANTHER" id="PTHR47377">
    <property type="entry name" value="RHODANESE-LIKE DOMAIN-CONTAINING PROTEIN 4, CHLOROPLASTIC"/>
    <property type="match status" value="1"/>
</dbReference>
<dbReference type="GO" id="GO:0016740">
    <property type="term" value="F:transferase activity"/>
    <property type="evidence" value="ECO:0007669"/>
    <property type="project" value="UniProtKB-KW"/>
</dbReference>
<accession>A0A317DTV3</accession>
<reference evidence="2 3" key="1">
    <citation type="submission" date="2018-05" db="EMBL/GenBank/DDBJ databases">
        <title>Zavarzinia sp. HR-AS.</title>
        <authorList>
            <person name="Lee Y."/>
            <person name="Jeon C.O."/>
        </authorList>
    </citation>
    <scope>NUCLEOTIDE SEQUENCE [LARGE SCALE GENOMIC DNA]</scope>
    <source>
        <strain evidence="2 3">HR-AS</strain>
    </source>
</reference>
<proteinExistence type="predicted"/>
<keyword evidence="3" id="KW-1185">Reference proteome</keyword>
<organism evidence="2 3">
    <name type="scientific">Zavarzinia aquatilis</name>
    <dbReference type="NCBI Taxonomy" id="2211142"/>
    <lineage>
        <taxon>Bacteria</taxon>
        <taxon>Pseudomonadati</taxon>
        <taxon>Pseudomonadota</taxon>
        <taxon>Alphaproteobacteria</taxon>
        <taxon>Rhodospirillales</taxon>
        <taxon>Zavarziniaceae</taxon>
        <taxon>Zavarzinia</taxon>
    </lineage>
</organism>
<name>A0A317DTV3_9PROT</name>
<gene>
    <name evidence="2" type="ORF">DKG74_19925</name>
</gene>
<protein>
    <submittedName>
        <fullName evidence="2">Sulfurtransferase</fullName>
    </submittedName>
</protein>
<dbReference type="PROSITE" id="PS50206">
    <property type="entry name" value="RHODANESE_3"/>
    <property type="match status" value="1"/>
</dbReference>
<dbReference type="Proteomes" id="UP000245461">
    <property type="component" value="Unassembled WGS sequence"/>
</dbReference>
<evidence type="ECO:0000313" key="2">
    <source>
        <dbReference type="EMBL" id="PWR18117.1"/>
    </source>
</evidence>
<evidence type="ECO:0000313" key="3">
    <source>
        <dbReference type="Proteomes" id="UP000245461"/>
    </source>
</evidence>
<dbReference type="InterPro" id="IPR001763">
    <property type="entry name" value="Rhodanese-like_dom"/>
</dbReference>
<dbReference type="Gene3D" id="3.40.250.10">
    <property type="entry name" value="Rhodanese-like domain"/>
    <property type="match status" value="1"/>
</dbReference>
<dbReference type="EMBL" id="QGLE01000017">
    <property type="protein sequence ID" value="PWR18117.1"/>
    <property type="molecule type" value="Genomic_DNA"/>
</dbReference>
<dbReference type="InterPro" id="IPR044240">
    <property type="entry name" value="STR4-like"/>
</dbReference>
<dbReference type="RefSeq" id="WP_109907936.1">
    <property type="nucleotide sequence ID" value="NZ_QGLE01000017.1"/>
</dbReference>
<dbReference type="SMART" id="SM00450">
    <property type="entry name" value="RHOD"/>
    <property type="match status" value="1"/>
</dbReference>
<keyword evidence="2" id="KW-0808">Transferase</keyword>
<dbReference type="SUPFAM" id="SSF52821">
    <property type="entry name" value="Rhodanese/Cell cycle control phosphatase"/>
    <property type="match status" value="1"/>
</dbReference>
<dbReference type="PANTHER" id="PTHR47377:SF1">
    <property type="entry name" value="RHODANESE-LIKE DOMAIN-CONTAINING PROTEIN 4, CHLOROPLASTIC"/>
    <property type="match status" value="1"/>
</dbReference>
<comment type="caution">
    <text evidence="2">The sequence shown here is derived from an EMBL/GenBank/DDBJ whole genome shotgun (WGS) entry which is preliminary data.</text>
</comment>